<evidence type="ECO:0000313" key="3">
    <source>
        <dbReference type="Proteomes" id="UP000266745"/>
    </source>
</evidence>
<dbReference type="KEGG" id="tah:SU86_001640"/>
<keyword evidence="1" id="KW-1133">Transmembrane helix</keyword>
<keyword evidence="1" id="KW-0472">Membrane</keyword>
<sequence length="75" mass="8239">MKHSIKTKIAIISGIGIITFVASLVGLPFFEANNNIQKTTQSSIKKVESSEEKLLDVIAQEKAELEWKIGGKLKP</sequence>
<organism evidence="2 3">
    <name type="scientific">Candidatus Nitrosotenuis cloacae</name>
    <dbReference type="NCBI Taxonomy" id="1603555"/>
    <lineage>
        <taxon>Archaea</taxon>
        <taxon>Nitrososphaerota</taxon>
        <taxon>Candidatus Nitrosotenuis</taxon>
    </lineage>
</organism>
<keyword evidence="1" id="KW-0812">Transmembrane</keyword>
<keyword evidence="3" id="KW-1185">Reference proteome</keyword>
<reference evidence="2 3" key="1">
    <citation type="journal article" date="2016" name="Sci. Rep.">
        <title>A novel ammonia-oxidizing archaeon from wastewater treatment plant: Its enrichment, physiological and genomic characteristics.</title>
        <authorList>
            <person name="Li Y."/>
            <person name="Ding K."/>
            <person name="Wen X."/>
            <person name="Zhang B."/>
            <person name="Shen B."/>
            <person name="Yang Y."/>
        </authorList>
    </citation>
    <scope>NUCLEOTIDE SEQUENCE [LARGE SCALE GENOMIC DNA]</scope>
    <source>
        <strain evidence="2 3">SAT1</strain>
    </source>
</reference>
<protein>
    <submittedName>
        <fullName evidence="2">Uncharacterized protein</fullName>
    </submittedName>
</protein>
<dbReference type="EMBL" id="CP011097">
    <property type="protein sequence ID" value="AJZ75303.1"/>
    <property type="molecule type" value="Genomic_DNA"/>
</dbReference>
<evidence type="ECO:0000313" key="2">
    <source>
        <dbReference type="EMBL" id="AJZ75303.1"/>
    </source>
</evidence>
<dbReference type="AlphaFoldDB" id="A0A3G1B5J3"/>
<dbReference type="STRING" id="1603555.SU86_001640"/>
<dbReference type="GeneID" id="24875083"/>
<gene>
    <name evidence="2" type="ORF">SU86_001640</name>
</gene>
<name>A0A3G1B5J3_9ARCH</name>
<proteinExistence type="predicted"/>
<evidence type="ECO:0000256" key="1">
    <source>
        <dbReference type="SAM" id="Phobius"/>
    </source>
</evidence>
<accession>A0A3G1B5J3</accession>
<feature type="transmembrane region" description="Helical" evidence="1">
    <location>
        <begin position="9"/>
        <end position="30"/>
    </location>
</feature>
<dbReference type="RefSeq" id="WP_048187790.1">
    <property type="nucleotide sequence ID" value="NZ_CP011097.1"/>
</dbReference>
<dbReference type="Proteomes" id="UP000266745">
    <property type="component" value="Chromosome"/>
</dbReference>